<feature type="coiled-coil region" evidence="1">
    <location>
        <begin position="519"/>
        <end position="587"/>
    </location>
</feature>
<dbReference type="EMBL" id="CADCTJ010001007">
    <property type="protein sequence ID" value="CAA9279480.1"/>
    <property type="molecule type" value="Genomic_DNA"/>
</dbReference>
<feature type="coiled-coil region" evidence="1">
    <location>
        <begin position="958"/>
        <end position="1023"/>
    </location>
</feature>
<protein>
    <submittedName>
        <fullName evidence="3">SbcC_Rad50</fullName>
    </submittedName>
</protein>
<dbReference type="AlphaFoldDB" id="A0A6J4JFV9"/>
<feature type="coiled-coil region" evidence="1">
    <location>
        <begin position="215"/>
        <end position="344"/>
    </location>
</feature>
<accession>A0A6J4JFV9</accession>
<dbReference type="Pfam" id="PF13558">
    <property type="entry name" value="SbcC_Walker_B"/>
    <property type="match status" value="1"/>
</dbReference>
<proteinExistence type="predicted"/>
<keyword evidence="1" id="KW-0175">Coiled coil</keyword>
<dbReference type="SUPFAM" id="SSF52540">
    <property type="entry name" value="P-loop containing nucleoside triphosphate hydrolases"/>
    <property type="match status" value="1"/>
</dbReference>
<organism evidence="3">
    <name type="scientific">uncultured Adhaeribacter sp</name>
    <dbReference type="NCBI Taxonomy" id="448109"/>
    <lineage>
        <taxon>Bacteria</taxon>
        <taxon>Pseudomonadati</taxon>
        <taxon>Bacteroidota</taxon>
        <taxon>Cytophagia</taxon>
        <taxon>Cytophagales</taxon>
        <taxon>Hymenobacteraceae</taxon>
        <taxon>Adhaeribacter</taxon>
        <taxon>environmental samples</taxon>
    </lineage>
</organism>
<gene>
    <name evidence="3" type="ORF">AVDCRST_MAG95-3206</name>
</gene>
<feature type="domain" description="Rad50/SbcC-type AAA" evidence="2">
    <location>
        <begin position="10"/>
        <end position="264"/>
    </location>
</feature>
<dbReference type="PANTHER" id="PTHR32114">
    <property type="entry name" value="ABC TRANSPORTER ABCH.3"/>
    <property type="match status" value="1"/>
</dbReference>
<feature type="coiled-coil region" evidence="1">
    <location>
        <begin position="888"/>
        <end position="929"/>
    </location>
</feature>
<evidence type="ECO:0000259" key="2">
    <source>
        <dbReference type="Pfam" id="PF13476"/>
    </source>
</evidence>
<feature type="coiled-coil region" evidence="1">
    <location>
        <begin position="805"/>
        <end position="860"/>
    </location>
</feature>
<evidence type="ECO:0000256" key="1">
    <source>
        <dbReference type="SAM" id="Coils"/>
    </source>
</evidence>
<dbReference type="PANTHER" id="PTHR32114:SF2">
    <property type="entry name" value="ABC TRANSPORTER ABCH.3"/>
    <property type="match status" value="1"/>
</dbReference>
<dbReference type="Pfam" id="PF13476">
    <property type="entry name" value="AAA_23"/>
    <property type="match status" value="1"/>
</dbReference>
<sequence length="1222" mass="140079">MKILGVRFLNLNSLKGLHEIRFDQSPIADAGLFAITGSTGAGKTTLLDAITVALYGRVHRHDRDAYEIMTRHTGECFSEVEFEVKGQQYCAKWSLYRSRKKHDGNLQPTYMALVSLPDQKILDLKPSEVPGKVAEISGLDYSQFLRSVMLSQGDFTRFLKASESERSELLEKITDTDIYSRISVWAYRKADAEKKALEALRARLDYSELLTDEQVSIYQEQLTALENQVREQQQTRQQQENKVNWLARLAKLQQKKTELTAELQILEADYEAQQIEFARLQRHQQALRFKPALIQIKSSENQAQRLHHDLLDINNRLPGYHQQTSEAEHLMTQAREEVTRAQKELDDAEPILHEVTRQDFVIKSNQDYFKQGREQYIRSEAELKKTGQLLQEKQAALAQLQVQILQTENWLQANQAAQFLDREIISFQEYIKDLRDIDRKTTAFTQEQTSLKVMLDNAQRLMQERVQQLETLGKNQEIYQQQALDLQATLRNLLNGQTTAQAEENCNQLPTQISNLEQLAGLARQHQQLSQKAAALAHNRQQSEAEQLQTRQQITELTDKLQQATEKLNHLQQIVDLERLIQKYEDDRSLLQPDQPCPLCGSAHHPFVQNHYQSQVSVAEQKRAAQQNIVSEVTNQYNATVTRLNTILALRANEQSQAEQVKTEQANLLAQFTQQLENIPVTVTIDQVQAIQERSVTLQQQYQQQRQLLAQIRLTEQQLAALEKTAQQQKENILRLNHEIAQAQEKEQQASQQYLKIQDELSDLTEQQKVVTGQVQSFLVRFNIPFRLENSQKIEADLQQRAHTYAQKNLDLQQLHLQLKQTETEARNTQESLSEKEYTLQQQKTQLQQQHETLQQLTAARKNLFGVKDPQAAREQLKLALNHRLARLEQMRIAFQEKQEQMRLAQSRQEQWQTDLAKVQAEVSTLTAELQTSVRAHNIDSVDTLVQLFLTDDEATRIESLQKQAERALTESRKLYADTDQELTRELNLALTITDAVTLHNEIKQLEEAIARLHQQMGSLQLQLRQDAELKAKYREIAAQIEIQQREFHRWDKMAALIGSADGKKFSKFAQGLTLARLTELANRHLSKLNDRYRIYKSPTHDLELQIIDTHQADAVRSMNTLSGGESFLVSLALALGLSDLAGRKAQINSLFIDEGFGTLDADTLDIAITALENLQAGGKFIGIISHVEALKERIGTQIQVQKQAGGQSTIKVIGYATETFV</sequence>
<dbReference type="Gene3D" id="3.40.50.300">
    <property type="entry name" value="P-loop containing nucleotide triphosphate hydrolases"/>
    <property type="match status" value="2"/>
</dbReference>
<name>A0A6J4JFV9_9BACT</name>
<reference evidence="3" key="1">
    <citation type="submission" date="2020-02" db="EMBL/GenBank/DDBJ databases">
        <authorList>
            <person name="Meier V. D."/>
        </authorList>
    </citation>
    <scope>NUCLEOTIDE SEQUENCE</scope>
    <source>
        <strain evidence="3">AVDCRST_MAG95</strain>
    </source>
</reference>
<evidence type="ECO:0000313" key="3">
    <source>
        <dbReference type="EMBL" id="CAA9279480.1"/>
    </source>
</evidence>
<dbReference type="InterPro" id="IPR027417">
    <property type="entry name" value="P-loop_NTPase"/>
</dbReference>
<dbReference type="InterPro" id="IPR038729">
    <property type="entry name" value="Rad50/SbcC_AAA"/>
</dbReference>
<feature type="coiled-coil region" evidence="1">
    <location>
        <begin position="651"/>
        <end position="767"/>
    </location>
</feature>